<dbReference type="AlphaFoldDB" id="A0A9X2JDT1"/>
<keyword evidence="3" id="KW-1185">Reference proteome</keyword>
<evidence type="ECO:0000256" key="1">
    <source>
        <dbReference type="SAM" id="SignalP"/>
    </source>
</evidence>
<organism evidence="2 3">
    <name type="scientific">Solitalea agri</name>
    <dbReference type="NCBI Taxonomy" id="2953739"/>
    <lineage>
        <taxon>Bacteria</taxon>
        <taxon>Pseudomonadati</taxon>
        <taxon>Bacteroidota</taxon>
        <taxon>Sphingobacteriia</taxon>
        <taxon>Sphingobacteriales</taxon>
        <taxon>Sphingobacteriaceae</taxon>
        <taxon>Solitalea</taxon>
    </lineage>
</organism>
<protein>
    <recommendedName>
        <fullName evidence="4">DUF4426 domain-containing protein</fullName>
    </recommendedName>
</protein>
<name>A0A9X2JDT1_9SPHI</name>
<dbReference type="EMBL" id="JAMWYS010000058">
    <property type="protein sequence ID" value="MCO4294473.1"/>
    <property type="molecule type" value="Genomic_DNA"/>
</dbReference>
<sequence>MIKRLLQLLVCLLLMTVSAHAQKYLPPPNNETFKETVKGVSYTYLDGYITVINNSGHDLSVLTIMSEYNDDRKVNGIVFFEELAAGSTHKQKVEFTLDSDETKVDYKTLKPDLLIFSYLKAVR</sequence>
<evidence type="ECO:0000313" key="2">
    <source>
        <dbReference type="EMBL" id="MCO4294473.1"/>
    </source>
</evidence>
<evidence type="ECO:0000313" key="3">
    <source>
        <dbReference type="Proteomes" id="UP001155182"/>
    </source>
</evidence>
<dbReference type="Proteomes" id="UP001155182">
    <property type="component" value="Unassembled WGS sequence"/>
</dbReference>
<feature type="chain" id="PRO_5040930021" description="DUF4426 domain-containing protein" evidence="1">
    <location>
        <begin position="22"/>
        <end position="123"/>
    </location>
</feature>
<comment type="caution">
    <text evidence="2">The sequence shown here is derived from an EMBL/GenBank/DDBJ whole genome shotgun (WGS) entry which is preliminary data.</text>
</comment>
<accession>A0A9X2JDT1</accession>
<reference evidence="2" key="1">
    <citation type="submission" date="2022-06" db="EMBL/GenBank/DDBJ databases">
        <title>Solitalea sp. MAHUQ-68 isolated from rhizospheric soil.</title>
        <authorList>
            <person name="Huq M.A."/>
        </authorList>
    </citation>
    <scope>NUCLEOTIDE SEQUENCE</scope>
    <source>
        <strain evidence="2">MAHUQ-68</strain>
    </source>
</reference>
<gene>
    <name evidence="2" type="ORF">NF867_16545</name>
</gene>
<keyword evidence="1" id="KW-0732">Signal</keyword>
<proteinExistence type="predicted"/>
<evidence type="ECO:0008006" key="4">
    <source>
        <dbReference type="Google" id="ProtNLM"/>
    </source>
</evidence>
<feature type="signal peptide" evidence="1">
    <location>
        <begin position="1"/>
        <end position="21"/>
    </location>
</feature>
<dbReference type="RefSeq" id="WP_252589508.1">
    <property type="nucleotide sequence ID" value="NZ_JAMWYS010000058.1"/>
</dbReference>